<feature type="transmembrane region" description="Helical" evidence="1">
    <location>
        <begin position="75"/>
        <end position="99"/>
    </location>
</feature>
<keyword evidence="1" id="KW-1133">Transmembrane helix</keyword>
<keyword evidence="1" id="KW-0472">Membrane</keyword>
<evidence type="ECO:0000313" key="2">
    <source>
        <dbReference type="EMBL" id="DBA02049.1"/>
    </source>
</evidence>
<gene>
    <name evidence="2" type="ORF">N0F65_000296</name>
</gene>
<proteinExistence type="predicted"/>
<name>A0AAV2Z7Q2_9STRA</name>
<protein>
    <submittedName>
        <fullName evidence="2">Uncharacterized protein</fullName>
    </submittedName>
</protein>
<dbReference type="Proteomes" id="UP001146120">
    <property type="component" value="Unassembled WGS sequence"/>
</dbReference>
<feature type="transmembrane region" description="Helical" evidence="1">
    <location>
        <begin position="119"/>
        <end position="142"/>
    </location>
</feature>
<dbReference type="EMBL" id="DAKRPA010000037">
    <property type="protein sequence ID" value="DBA02049.1"/>
    <property type="molecule type" value="Genomic_DNA"/>
</dbReference>
<dbReference type="AlphaFoldDB" id="A0AAV2Z7Q2"/>
<feature type="transmembrane region" description="Helical" evidence="1">
    <location>
        <begin position="44"/>
        <end position="63"/>
    </location>
</feature>
<accession>A0AAV2Z7Q2</accession>
<evidence type="ECO:0000256" key="1">
    <source>
        <dbReference type="SAM" id="Phobius"/>
    </source>
</evidence>
<sequence length="155" mass="17449">MKQPNDASCNAPRGPDSAPACKQIALIQIAIYALSFIVTWYEVWWDSVIGITVAAWGYYALMDTNKQPTVRNIQYFYYGNAVSMACHVIAFAIAIYYTIETHLLDDALGLGRMNENSQSWTFFACLIIYICVEMIATVRAALGRCSALWAIFHRD</sequence>
<reference evidence="2" key="2">
    <citation type="journal article" date="2023" name="Microbiol Resour">
        <title>Decontamination and Annotation of the Draft Genome Sequence of the Oomycete Lagenidium giganteum ARSEF 373.</title>
        <authorList>
            <person name="Morgan W.R."/>
            <person name="Tartar A."/>
        </authorList>
    </citation>
    <scope>NUCLEOTIDE SEQUENCE</scope>
    <source>
        <strain evidence="2">ARSEF 373</strain>
    </source>
</reference>
<reference evidence="2" key="1">
    <citation type="submission" date="2022-11" db="EMBL/GenBank/DDBJ databases">
        <authorList>
            <person name="Morgan W.R."/>
            <person name="Tartar A."/>
        </authorList>
    </citation>
    <scope>NUCLEOTIDE SEQUENCE</scope>
    <source>
        <strain evidence="2">ARSEF 373</strain>
    </source>
</reference>
<keyword evidence="3" id="KW-1185">Reference proteome</keyword>
<keyword evidence="1" id="KW-0812">Transmembrane</keyword>
<organism evidence="2 3">
    <name type="scientific">Lagenidium giganteum</name>
    <dbReference type="NCBI Taxonomy" id="4803"/>
    <lineage>
        <taxon>Eukaryota</taxon>
        <taxon>Sar</taxon>
        <taxon>Stramenopiles</taxon>
        <taxon>Oomycota</taxon>
        <taxon>Peronosporomycetes</taxon>
        <taxon>Pythiales</taxon>
        <taxon>Pythiaceae</taxon>
    </lineage>
</organism>
<comment type="caution">
    <text evidence="2">The sequence shown here is derived from an EMBL/GenBank/DDBJ whole genome shotgun (WGS) entry which is preliminary data.</text>
</comment>
<evidence type="ECO:0000313" key="3">
    <source>
        <dbReference type="Proteomes" id="UP001146120"/>
    </source>
</evidence>